<organism evidence="1 2">
    <name type="scientific">Nocardioides agariphilus</name>
    <dbReference type="NCBI Taxonomy" id="433664"/>
    <lineage>
        <taxon>Bacteria</taxon>
        <taxon>Bacillati</taxon>
        <taxon>Actinomycetota</taxon>
        <taxon>Actinomycetes</taxon>
        <taxon>Propionibacteriales</taxon>
        <taxon>Nocardioidaceae</taxon>
        <taxon>Nocardioides</taxon>
    </lineage>
</organism>
<dbReference type="InterPro" id="IPR025566">
    <property type="entry name" value="DUF4331"/>
</dbReference>
<dbReference type="AlphaFoldDB" id="A0A930VTM4"/>
<evidence type="ECO:0000313" key="1">
    <source>
        <dbReference type="EMBL" id="MBF4769675.1"/>
    </source>
</evidence>
<gene>
    <name evidence="1" type="ORF">ISU10_18050</name>
</gene>
<keyword evidence="2" id="KW-1185">Reference proteome</keyword>
<dbReference type="EMBL" id="JADKPO010000029">
    <property type="protein sequence ID" value="MBF4769675.1"/>
    <property type="molecule type" value="Genomic_DNA"/>
</dbReference>
<dbReference type="Pfam" id="PF14224">
    <property type="entry name" value="DUF4331"/>
    <property type="match status" value="1"/>
</dbReference>
<dbReference type="RefSeq" id="WP_194697822.1">
    <property type="nucleotide sequence ID" value="NZ_JADKPO010000029.1"/>
</dbReference>
<sequence>MSSHREAPEISKDPVADGTDVYAFVSPDRPTHVTLIANFIPLQKPDSGPNFYEFGDDVLYEIHVNNRGDATKDVTYQFKFSTKVRNDKTFLYNTGPITGIGSPNWNRPQFYSLRRIERRKNGDIKKIVDLGTNLRVPPVNVGKRSTPNYANLSSQAIHEVKQNTRVFCGQRADAFHVDLGSIFDLGALRPLNEAHLISMPNAAGVNGVQGYNVHTIAIEVPIRKLTRDGTHPTNALSKKAVIGVWATASRRKSQVWNKDQGKYVGHGPWEQVSRLANPLFNEVIVPMAEKDEWNARGPHGDKRYTKYVNKPELQGLLPVLYPGAFSNLAAYDKPRADLNAVLMTGIPAGVVPGFQNFTGAVQADMLRLNVAVPPSSSPNDLGLVAGDAAGWPNGRRVNDDVVTVALRAVAGLTIPLVDPSYTPDGAASAVADGTTNTNAAATGSFPFLGLPGGGYQTEPGTTSAS</sequence>
<evidence type="ECO:0000313" key="2">
    <source>
        <dbReference type="Proteomes" id="UP000660668"/>
    </source>
</evidence>
<protein>
    <submittedName>
        <fullName evidence="1">DUF4331 domain-containing protein</fullName>
    </submittedName>
</protein>
<accession>A0A930VTM4</accession>
<reference evidence="1" key="1">
    <citation type="submission" date="2020-11" db="EMBL/GenBank/DDBJ databases">
        <title>Nocardioides cynanchi sp. nov., isolated from soil of rhizosphere of Cynanchum wilfordii.</title>
        <authorList>
            <person name="Lee J.-S."/>
            <person name="Suh M.K."/>
            <person name="Kim J.-S."/>
        </authorList>
    </citation>
    <scope>NUCLEOTIDE SEQUENCE</scope>
    <source>
        <strain evidence="1">KCTC 19276</strain>
    </source>
</reference>
<proteinExistence type="predicted"/>
<dbReference type="Proteomes" id="UP000660668">
    <property type="component" value="Unassembled WGS sequence"/>
</dbReference>
<comment type="caution">
    <text evidence="1">The sequence shown here is derived from an EMBL/GenBank/DDBJ whole genome shotgun (WGS) entry which is preliminary data.</text>
</comment>
<name>A0A930VTM4_9ACTN</name>